<evidence type="ECO:0000313" key="1">
    <source>
        <dbReference type="EMBL" id="CAG8537815.1"/>
    </source>
</evidence>
<protein>
    <submittedName>
        <fullName evidence="1">9159_t:CDS:1</fullName>
    </submittedName>
</protein>
<name>A0ACA9LRD3_9GLOM</name>
<sequence length="85" mass="9910">MSTNAFLTGLRSTCSAERIGYELFEVFKKASILHTLDREFKCFANKKMRTAKRMFSIQELRSRLLMDASMNFRDSMTSFATLHED</sequence>
<accession>A0ACA9LRD3</accession>
<dbReference type="EMBL" id="CAJVPU010004764">
    <property type="protein sequence ID" value="CAG8537815.1"/>
    <property type="molecule type" value="Genomic_DNA"/>
</dbReference>
<reference evidence="1" key="1">
    <citation type="submission" date="2021-06" db="EMBL/GenBank/DDBJ databases">
        <authorList>
            <person name="Kallberg Y."/>
            <person name="Tangrot J."/>
            <person name="Rosling A."/>
        </authorList>
    </citation>
    <scope>NUCLEOTIDE SEQUENCE</scope>
    <source>
        <strain evidence="1">IL203A</strain>
    </source>
</reference>
<comment type="caution">
    <text evidence="1">The sequence shown here is derived from an EMBL/GenBank/DDBJ whole genome shotgun (WGS) entry which is preliminary data.</text>
</comment>
<feature type="non-terminal residue" evidence="1">
    <location>
        <position position="85"/>
    </location>
</feature>
<proteinExistence type="predicted"/>
<gene>
    <name evidence="1" type="ORF">DHETER_LOCUS4664</name>
</gene>
<keyword evidence="2" id="KW-1185">Reference proteome</keyword>
<evidence type="ECO:0000313" key="2">
    <source>
        <dbReference type="Proteomes" id="UP000789702"/>
    </source>
</evidence>
<organism evidence="1 2">
    <name type="scientific">Dentiscutata heterogama</name>
    <dbReference type="NCBI Taxonomy" id="1316150"/>
    <lineage>
        <taxon>Eukaryota</taxon>
        <taxon>Fungi</taxon>
        <taxon>Fungi incertae sedis</taxon>
        <taxon>Mucoromycota</taxon>
        <taxon>Glomeromycotina</taxon>
        <taxon>Glomeromycetes</taxon>
        <taxon>Diversisporales</taxon>
        <taxon>Gigasporaceae</taxon>
        <taxon>Dentiscutata</taxon>
    </lineage>
</organism>
<dbReference type="Proteomes" id="UP000789702">
    <property type="component" value="Unassembled WGS sequence"/>
</dbReference>